<evidence type="ECO:0000313" key="3">
    <source>
        <dbReference type="EMBL" id="KAE9029642.1"/>
    </source>
</evidence>
<dbReference type="EMBL" id="QXFV01000707">
    <property type="protein sequence ID" value="KAE9029642.1"/>
    <property type="molecule type" value="Genomic_DNA"/>
</dbReference>
<reference evidence="4 5" key="1">
    <citation type="submission" date="2018-09" db="EMBL/GenBank/DDBJ databases">
        <title>Genomic investigation of the strawberry pathogen Phytophthora fragariae indicates pathogenicity is determined by transcriptional variation in three key races.</title>
        <authorList>
            <person name="Adams T.M."/>
            <person name="Armitage A.D."/>
            <person name="Sobczyk M.K."/>
            <person name="Bates H.J."/>
            <person name="Dunwell J.M."/>
            <person name="Nellist C.F."/>
            <person name="Harrison R.J."/>
        </authorList>
    </citation>
    <scope>NUCLEOTIDE SEQUENCE [LARGE SCALE GENOMIC DNA]</scope>
    <source>
        <strain evidence="3 4">SCRP249</strain>
        <strain evidence="2 5">SCRP324</strain>
    </source>
</reference>
<proteinExistence type="predicted"/>
<evidence type="ECO:0000313" key="5">
    <source>
        <dbReference type="Proteomes" id="UP000435112"/>
    </source>
</evidence>
<gene>
    <name evidence="3" type="ORF">PR001_g11477</name>
    <name evidence="2" type="ORF">PR002_g12913</name>
</gene>
<dbReference type="EMBL" id="QXFU01000832">
    <property type="protein sequence ID" value="KAE9019087.1"/>
    <property type="molecule type" value="Genomic_DNA"/>
</dbReference>
<evidence type="ECO:0000256" key="1">
    <source>
        <dbReference type="SAM" id="MobiDB-lite"/>
    </source>
</evidence>
<feature type="region of interest" description="Disordered" evidence="1">
    <location>
        <begin position="1"/>
        <end position="41"/>
    </location>
</feature>
<sequence length="248" mass="27574">MEVAGDKNTSQEGKSEERPPQPGVIEISSDDELEDKEPMPITAAEKAKLHLVKAKPPKKNPTPQLVALKQRERQALQRANANGPAIDGVLTPLPELTGKRLSDFSSIQKSLQLQPMSTPPSGNCMAIALVQAVADDNLDRQDARLEEMTKIIKRGIRWAGQLGMATQFDHFVRTSILVNVCRGWLGVDVQESTKQFMWYLNDYGNSPSDRETFIPRYNWGCSDLLAMAANFLQGKIFVLAFDADHRAE</sequence>
<comment type="caution">
    <text evidence="3">The sequence shown here is derived from an EMBL/GenBank/DDBJ whole genome shotgun (WGS) entry which is preliminary data.</text>
</comment>
<dbReference type="AlphaFoldDB" id="A0A6A3MDL7"/>
<dbReference type="OrthoDB" id="129477at2759"/>
<dbReference type="Proteomes" id="UP000429607">
    <property type="component" value="Unassembled WGS sequence"/>
</dbReference>
<evidence type="ECO:0008006" key="6">
    <source>
        <dbReference type="Google" id="ProtNLM"/>
    </source>
</evidence>
<organism evidence="3 4">
    <name type="scientific">Phytophthora rubi</name>
    <dbReference type="NCBI Taxonomy" id="129364"/>
    <lineage>
        <taxon>Eukaryota</taxon>
        <taxon>Sar</taxon>
        <taxon>Stramenopiles</taxon>
        <taxon>Oomycota</taxon>
        <taxon>Peronosporomycetes</taxon>
        <taxon>Peronosporales</taxon>
        <taxon>Peronosporaceae</taxon>
        <taxon>Phytophthora</taxon>
    </lineage>
</organism>
<accession>A0A6A3MDL7</accession>
<evidence type="ECO:0000313" key="2">
    <source>
        <dbReference type="EMBL" id="KAE9019087.1"/>
    </source>
</evidence>
<name>A0A6A3MDL7_9STRA</name>
<evidence type="ECO:0000313" key="4">
    <source>
        <dbReference type="Proteomes" id="UP000429607"/>
    </source>
</evidence>
<dbReference type="Proteomes" id="UP000435112">
    <property type="component" value="Unassembled WGS sequence"/>
</dbReference>
<protein>
    <recommendedName>
        <fullName evidence="6">OTU domain-containing protein</fullName>
    </recommendedName>
</protein>